<dbReference type="GO" id="GO:0005737">
    <property type="term" value="C:cytoplasm"/>
    <property type="evidence" value="ECO:0007669"/>
    <property type="project" value="UniProtKB-SubCell"/>
</dbReference>
<dbReference type="InterPro" id="IPR004446">
    <property type="entry name" value="Heptose_bisP_phosphatase"/>
</dbReference>
<comment type="subcellular location">
    <subcellularLocation>
        <location evidence="1">Cytoplasm</location>
    </subcellularLocation>
</comment>
<dbReference type="OrthoDB" id="9814110at2"/>
<dbReference type="KEGG" id="mee:DA075_30345"/>
<dbReference type="Gene3D" id="3.40.50.1000">
    <property type="entry name" value="HAD superfamily/HAD-like"/>
    <property type="match status" value="1"/>
</dbReference>
<keyword evidence="6" id="KW-0119">Carbohydrate metabolism</keyword>
<keyword evidence="9" id="KW-1185">Reference proteome</keyword>
<evidence type="ECO:0000256" key="2">
    <source>
        <dbReference type="ARBA" id="ARBA00005628"/>
    </source>
</evidence>
<evidence type="ECO:0000313" key="9">
    <source>
        <dbReference type="Proteomes" id="UP000244755"/>
    </source>
</evidence>
<dbReference type="NCBIfam" id="TIGR01656">
    <property type="entry name" value="Histidinol-ppas"/>
    <property type="match status" value="1"/>
</dbReference>
<dbReference type="GO" id="GO:0005975">
    <property type="term" value="P:carbohydrate metabolic process"/>
    <property type="evidence" value="ECO:0007669"/>
    <property type="project" value="InterPro"/>
</dbReference>
<evidence type="ECO:0000313" key="8">
    <source>
        <dbReference type="EMBL" id="AWB25237.1"/>
    </source>
</evidence>
<keyword evidence="3" id="KW-0963">Cytoplasm</keyword>
<proteinExistence type="inferred from homology"/>
<dbReference type="GO" id="GO:0016791">
    <property type="term" value="F:phosphatase activity"/>
    <property type="evidence" value="ECO:0007669"/>
    <property type="project" value="InterPro"/>
</dbReference>
<keyword evidence="4" id="KW-0479">Metal-binding</keyword>
<evidence type="ECO:0000256" key="6">
    <source>
        <dbReference type="ARBA" id="ARBA00023277"/>
    </source>
</evidence>
<name>A0A2R4WUL5_9HYPH</name>
<gene>
    <name evidence="8" type="ORF">DA075_30345</name>
</gene>
<comment type="similarity">
    <text evidence="2">Belongs to the GmhB family.</text>
</comment>
<dbReference type="EMBL" id="CP028844">
    <property type="protein sequence ID" value="AWB25237.1"/>
    <property type="molecule type" value="Genomic_DNA"/>
</dbReference>
<dbReference type="SUPFAM" id="SSF56784">
    <property type="entry name" value="HAD-like"/>
    <property type="match status" value="1"/>
</dbReference>
<evidence type="ECO:0000256" key="1">
    <source>
        <dbReference type="ARBA" id="ARBA00004496"/>
    </source>
</evidence>
<dbReference type="InterPro" id="IPR023214">
    <property type="entry name" value="HAD_sf"/>
</dbReference>
<reference evidence="8 9" key="1">
    <citation type="submission" date="2018-04" db="EMBL/GenBank/DDBJ databases">
        <title>Methylobacterium sp. PR1016A genome.</title>
        <authorList>
            <person name="Park W."/>
        </authorList>
    </citation>
    <scope>NUCLEOTIDE SEQUENCE [LARGE SCALE GENOMIC DNA]</scope>
    <source>
        <strain evidence="8 9">PR1016A</strain>
    </source>
</reference>
<evidence type="ECO:0000256" key="4">
    <source>
        <dbReference type="ARBA" id="ARBA00022723"/>
    </source>
</evidence>
<organism evidence="8 9">
    <name type="scientific">Methylobacterium currus</name>
    <dbReference type="NCBI Taxonomy" id="2051553"/>
    <lineage>
        <taxon>Bacteria</taxon>
        <taxon>Pseudomonadati</taxon>
        <taxon>Pseudomonadota</taxon>
        <taxon>Alphaproteobacteria</taxon>
        <taxon>Hyphomicrobiales</taxon>
        <taxon>Methylobacteriaceae</taxon>
        <taxon>Methylobacterium</taxon>
    </lineage>
</organism>
<dbReference type="PANTHER" id="PTHR42891:SF1">
    <property type="entry name" value="D-GLYCERO-BETA-D-MANNO-HEPTOSE-1,7-BISPHOSPHATE 7-PHOSPHATASE"/>
    <property type="match status" value="1"/>
</dbReference>
<evidence type="ECO:0000256" key="5">
    <source>
        <dbReference type="ARBA" id="ARBA00022801"/>
    </source>
</evidence>
<evidence type="ECO:0000256" key="3">
    <source>
        <dbReference type="ARBA" id="ARBA00022490"/>
    </source>
</evidence>
<dbReference type="PANTHER" id="PTHR42891">
    <property type="entry name" value="D-GLYCERO-BETA-D-MANNO-HEPTOSE-1,7-BISPHOSPHATE 7-PHOSPHATASE"/>
    <property type="match status" value="1"/>
</dbReference>
<dbReference type="InterPro" id="IPR006549">
    <property type="entry name" value="HAD-SF_hydro_IIIA"/>
</dbReference>
<dbReference type="InterPro" id="IPR036412">
    <property type="entry name" value="HAD-like_sf"/>
</dbReference>
<dbReference type="Pfam" id="PF13242">
    <property type="entry name" value="Hydrolase_like"/>
    <property type="match status" value="1"/>
</dbReference>
<dbReference type="GO" id="GO:0046872">
    <property type="term" value="F:metal ion binding"/>
    <property type="evidence" value="ECO:0007669"/>
    <property type="project" value="UniProtKB-KW"/>
</dbReference>
<accession>A0A2R4WUL5</accession>
<dbReference type="InterPro" id="IPR006543">
    <property type="entry name" value="Histidinol-phos"/>
</dbReference>
<dbReference type="Proteomes" id="UP000244755">
    <property type="component" value="Chromosome 2"/>
</dbReference>
<dbReference type="CDD" id="cd07503">
    <property type="entry name" value="HAD_HisB-N"/>
    <property type="match status" value="1"/>
</dbReference>
<evidence type="ECO:0000256" key="7">
    <source>
        <dbReference type="ARBA" id="ARBA00031828"/>
    </source>
</evidence>
<protein>
    <recommendedName>
        <fullName evidence="7">D,D-heptose 1,7-bisphosphate phosphatase</fullName>
    </recommendedName>
</protein>
<dbReference type="AlphaFoldDB" id="A0A2R4WUL5"/>
<sequence length="198" mass="20913">MTVRAEAGPPVAGPLVFLDRDGTLIVERHYLGDPAGVTLEDGVAEGLHHLRGARARIAVVTNQSGIARGYFTPAAVAAVHAEVDRQLAREGLHLDGWYLCPHGPQDGCRCRKPAPGLVEAACRDLACDPAGCFVIGDKSSDVDLATRVGGTGILVSRAPEAARSGSLAVPSFRDAARTVTRLWRERQRASDDVGRVCA</sequence>
<keyword evidence="5 8" id="KW-0378">Hydrolase</keyword>
<dbReference type="RefSeq" id="WP_099956907.1">
    <property type="nucleotide sequence ID" value="NZ_CP028844.1"/>
</dbReference>
<dbReference type="NCBIfam" id="TIGR01662">
    <property type="entry name" value="HAD-SF-IIIA"/>
    <property type="match status" value="1"/>
</dbReference>